<keyword evidence="1" id="KW-0472">Membrane</keyword>
<organism evidence="2 3">
    <name type="scientific">Cedecea neteri</name>
    <dbReference type="NCBI Taxonomy" id="158822"/>
    <lineage>
        <taxon>Bacteria</taxon>
        <taxon>Pseudomonadati</taxon>
        <taxon>Pseudomonadota</taxon>
        <taxon>Gammaproteobacteria</taxon>
        <taxon>Enterobacterales</taxon>
        <taxon>Enterobacteriaceae</taxon>
        <taxon>Cedecea</taxon>
    </lineage>
</organism>
<dbReference type="KEGG" id="cnt:JT31_08090"/>
<accession>A0A089Q018</accession>
<feature type="transmembrane region" description="Helical" evidence="1">
    <location>
        <begin position="46"/>
        <end position="64"/>
    </location>
</feature>
<evidence type="ECO:0000256" key="1">
    <source>
        <dbReference type="SAM" id="Phobius"/>
    </source>
</evidence>
<keyword evidence="3" id="KW-1185">Reference proteome</keyword>
<protein>
    <submittedName>
        <fullName evidence="2">Uncharacterized protein</fullName>
    </submittedName>
</protein>
<gene>
    <name evidence="2" type="ORF">JT31_08090</name>
</gene>
<evidence type="ECO:0000313" key="3">
    <source>
        <dbReference type="Proteomes" id="UP000029481"/>
    </source>
</evidence>
<dbReference type="AlphaFoldDB" id="A0A089Q018"/>
<name>A0A089Q018_9ENTR</name>
<sequence length="71" mass="8393">MILCRFYKKGEIKKPDDVVTGLARLANRRVGKGLISEKRSLKIADIFYIFMTYKLYYVYLIFLLNCHKSLI</sequence>
<evidence type="ECO:0000313" key="2">
    <source>
        <dbReference type="EMBL" id="AIR04571.1"/>
    </source>
</evidence>
<proteinExistence type="predicted"/>
<keyword evidence="1" id="KW-1133">Transmembrane helix</keyword>
<reference evidence="2 3" key="1">
    <citation type="submission" date="2014-09" db="EMBL/GenBank/DDBJ databases">
        <title>Cedecea neteri SSMD04 Genome Sequencing.</title>
        <authorList>
            <person name="Tan J.-Y."/>
        </authorList>
    </citation>
    <scope>NUCLEOTIDE SEQUENCE [LARGE SCALE GENOMIC DNA]</scope>
    <source>
        <strain evidence="2 3">SSMD04</strain>
    </source>
</reference>
<keyword evidence="1" id="KW-0812">Transmembrane</keyword>
<dbReference type="Proteomes" id="UP000029481">
    <property type="component" value="Chromosome"/>
</dbReference>
<dbReference type="EMBL" id="CP009451">
    <property type="protein sequence ID" value="AIR04571.1"/>
    <property type="molecule type" value="Genomic_DNA"/>
</dbReference>